<name>A0ABU8HAJ7_9BACI</name>
<evidence type="ECO:0000313" key="6">
    <source>
        <dbReference type="Proteomes" id="UP001312865"/>
    </source>
</evidence>
<dbReference type="EC" id="3.1.2.4" evidence="2"/>
<proteinExistence type="predicted"/>
<dbReference type="RefSeq" id="WP_336585728.1">
    <property type="nucleotide sequence ID" value="NZ_JBBAXC010000003.1"/>
</dbReference>
<dbReference type="Pfam" id="PF16113">
    <property type="entry name" value="ECH_2"/>
    <property type="match status" value="1"/>
</dbReference>
<evidence type="ECO:0000256" key="1">
    <source>
        <dbReference type="ARBA" id="ARBA00001709"/>
    </source>
</evidence>
<dbReference type="Proteomes" id="UP001312865">
    <property type="component" value="Unassembled WGS sequence"/>
</dbReference>
<dbReference type="PANTHER" id="PTHR43176:SF3">
    <property type="entry name" value="3-HYDROXYISOBUTYRYL-COA HYDROLASE, MITOCHONDRIAL"/>
    <property type="match status" value="1"/>
</dbReference>
<evidence type="ECO:0000313" key="5">
    <source>
        <dbReference type="EMBL" id="MEI5906290.1"/>
    </source>
</evidence>
<sequence length="355" mass="39738">MTNEVLFSVRSNGVATITLNRPKVLNSLSYEMLSLLRTKLEEWESDDAIQVIVMRGAGTKGFCAGGDIKALYKAQSSQSALEKAERFFEEEYQVDQAIYSYSKPIVALLDGIVMGGGVGLTYGSSYRIVTERTKWAMPEMNIGFFPDVGGAYFLNRAPGHIGRYLALTASVIQAPDVLYINGADSYMLSAHLEAFIAKIEATDWQSKSVEHRLQELVEEYSCTPSEKAVLSPIQSEIDSHFSFNTMEEIIESLAHDSSEFASKTKRLLLSKSPASLKITLKQLTNGVDKTVEECFATDLVLAKKFLKHNDFYEGIRSILIDKDQAPQYVYQQLSDVPDEMVQQFFHLKRSQDISK</sequence>
<evidence type="ECO:0000256" key="2">
    <source>
        <dbReference type="ARBA" id="ARBA00011915"/>
    </source>
</evidence>
<accession>A0ABU8HAJ7</accession>
<dbReference type="CDD" id="cd06558">
    <property type="entry name" value="crotonase-like"/>
    <property type="match status" value="1"/>
</dbReference>
<evidence type="ECO:0000259" key="4">
    <source>
        <dbReference type="Pfam" id="PF16113"/>
    </source>
</evidence>
<comment type="catalytic activity">
    <reaction evidence="1">
        <text>3-hydroxy-2-methylpropanoyl-CoA + H2O = 3-hydroxy-2-methylpropanoate + CoA + H(+)</text>
        <dbReference type="Rhea" id="RHEA:20888"/>
        <dbReference type="ChEBI" id="CHEBI:11805"/>
        <dbReference type="ChEBI" id="CHEBI:15377"/>
        <dbReference type="ChEBI" id="CHEBI:15378"/>
        <dbReference type="ChEBI" id="CHEBI:57287"/>
        <dbReference type="ChEBI" id="CHEBI:57340"/>
        <dbReference type="EC" id="3.1.2.4"/>
    </reaction>
</comment>
<dbReference type="EMBL" id="JBBAXC010000003">
    <property type="protein sequence ID" value="MEI5906290.1"/>
    <property type="molecule type" value="Genomic_DNA"/>
</dbReference>
<protein>
    <recommendedName>
        <fullName evidence="2">3-hydroxyisobutyryl-CoA hydrolase</fullName>
        <ecNumber evidence="2">3.1.2.4</ecNumber>
    </recommendedName>
</protein>
<comment type="caution">
    <text evidence="5">The sequence shown here is derived from an EMBL/GenBank/DDBJ whole genome shotgun (WGS) entry which is preliminary data.</text>
</comment>
<dbReference type="InterPro" id="IPR045004">
    <property type="entry name" value="ECH_dom"/>
</dbReference>
<dbReference type="SUPFAM" id="SSF52096">
    <property type="entry name" value="ClpP/crotonase"/>
    <property type="match status" value="1"/>
</dbReference>
<keyword evidence="3" id="KW-0378">Hydrolase</keyword>
<dbReference type="InterPro" id="IPR032259">
    <property type="entry name" value="HIBYL-CoA-H"/>
</dbReference>
<dbReference type="Gene3D" id="3.90.226.10">
    <property type="entry name" value="2-enoyl-CoA Hydratase, Chain A, domain 1"/>
    <property type="match status" value="1"/>
</dbReference>
<dbReference type="NCBIfam" id="NF004127">
    <property type="entry name" value="PRK05617.1"/>
    <property type="match status" value="1"/>
</dbReference>
<dbReference type="InterPro" id="IPR029045">
    <property type="entry name" value="ClpP/crotonase-like_dom_sf"/>
</dbReference>
<evidence type="ECO:0000256" key="3">
    <source>
        <dbReference type="ARBA" id="ARBA00022801"/>
    </source>
</evidence>
<reference evidence="5 6" key="1">
    <citation type="journal article" date="2018" name="J. Microbiol.">
        <title>Bacillus spongiae sp. nov., isolated from sponge of Jeju Island.</title>
        <authorList>
            <person name="Lee G.E."/>
            <person name="Im W.T."/>
            <person name="Park J.S."/>
        </authorList>
    </citation>
    <scope>NUCLEOTIDE SEQUENCE [LARGE SCALE GENOMIC DNA]</scope>
    <source>
        <strain evidence="5 6">135PIL107-10</strain>
    </source>
</reference>
<gene>
    <name evidence="5" type="ORF">WAK64_04385</name>
</gene>
<dbReference type="PANTHER" id="PTHR43176">
    <property type="entry name" value="3-HYDROXYISOBUTYRYL-COA HYDROLASE-RELATED"/>
    <property type="match status" value="1"/>
</dbReference>
<organism evidence="5 6">
    <name type="scientific">Bacillus spongiae</name>
    <dbReference type="NCBI Taxonomy" id="2683610"/>
    <lineage>
        <taxon>Bacteria</taxon>
        <taxon>Bacillati</taxon>
        <taxon>Bacillota</taxon>
        <taxon>Bacilli</taxon>
        <taxon>Bacillales</taxon>
        <taxon>Bacillaceae</taxon>
        <taxon>Bacillus</taxon>
    </lineage>
</organism>
<feature type="domain" description="Enoyl-CoA hydratase/isomerase" evidence="4">
    <location>
        <begin position="15"/>
        <end position="345"/>
    </location>
</feature>
<keyword evidence="6" id="KW-1185">Reference proteome</keyword>